<feature type="signal peptide" evidence="4">
    <location>
        <begin position="1"/>
        <end position="24"/>
    </location>
</feature>
<dbReference type="GO" id="GO:0004806">
    <property type="term" value="F:triacylglycerol lipase activity"/>
    <property type="evidence" value="ECO:0007669"/>
    <property type="project" value="TreeGrafter"/>
</dbReference>
<feature type="coiled-coil region" evidence="3">
    <location>
        <begin position="19"/>
        <end position="46"/>
    </location>
</feature>
<dbReference type="PANTHER" id="PTHR12406">
    <property type="entry name" value="CALCIUM-INDEPENDENT PHOSPHOLIPASE A2 IPLA2 -RELATED"/>
    <property type="match status" value="1"/>
</dbReference>
<gene>
    <name evidence="6" type="ORF">NBR_LOCUS6512</name>
</gene>
<dbReference type="GO" id="GO:0005737">
    <property type="term" value="C:cytoplasm"/>
    <property type="evidence" value="ECO:0007669"/>
    <property type="project" value="TreeGrafter"/>
</dbReference>
<reference evidence="6 7" key="2">
    <citation type="submission" date="2018-11" db="EMBL/GenBank/DDBJ databases">
        <authorList>
            <consortium name="Pathogen Informatics"/>
        </authorList>
    </citation>
    <scope>NUCLEOTIDE SEQUENCE [LARGE SCALE GENOMIC DNA]</scope>
</reference>
<dbReference type="EMBL" id="UYSL01019805">
    <property type="protein sequence ID" value="VDL70101.1"/>
    <property type="molecule type" value="Genomic_DNA"/>
</dbReference>
<evidence type="ECO:0000313" key="6">
    <source>
        <dbReference type="EMBL" id="VDL70101.1"/>
    </source>
</evidence>
<evidence type="ECO:0000256" key="4">
    <source>
        <dbReference type="SAM" id="SignalP"/>
    </source>
</evidence>
<keyword evidence="4" id="KW-0732">Signal</keyword>
<proteinExistence type="predicted"/>
<dbReference type="Gene3D" id="3.40.1090.10">
    <property type="entry name" value="Cytosolic phospholipase A2 catalytic domain"/>
    <property type="match status" value="1"/>
</dbReference>
<keyword evidence="1 2" id="KW-0443">Lipid metabolism</keyword>
<evidence type="ECO:0000313" key="7">
    <source>
        <dbReference type="Proteomes" id="UP000271162"/>
    </source>
</evidence>
<feature type="short sequence motif" description="GXSXG" evidence="2">
    <location>
        <begin position="97"/>
        <end position="101"/>
    </location>
</feature>
<evidence type="ECO:0000259" key="5">
    <source>
        <dbReference type="PROSITE" id="PS51635"/>
    </source>
</evidence>
<evidence type="ECO:0000256" key="2">
    <source>
        <dbReference type="PROSITE-ProRule" id="PRU01161"/>
    </source>
</evidence>
<dbReference type="GO" id="GO:0016020">
    <property type="term" value="C:membrane"/>
    <property type="evidence" value="ECO:0007669"/>
    <property type="project" value="TreeGrafter"/>
</dbReference>
<reference evidence="8" key="1">
    <citation type="submission" date="2016-04" db="UniProtKB">
        <authorList>
            <consortium name="WormBaseParasite"/>
        </authorList>
    </citation>
    <scope>IDENTIFICATION</scope>
</reference>
<feature type="domain" description="PNPLA" evidence="5">
    <location>
        <begin position="62"/>
        <end position="234"/>
    </location>
</feature>
<protein>
    <submittedName>
        <fullName evidence="8">PNPLA domain-containing protein</fullName>
    </submittedName>
</protein>
<feature type="active site" description="Proton acceptor" evidence="2">
    <location>
        <position position="221"/>
    </location>
</feature>
<feature type="chain" id="PRO_5043135633" evidence="4">
    <location>
        <begin position="25"/>
        <end position="318"/>
    </location>
</feature>
<dbReference type="SUPFAM" id="SSF52151">
    <property type="entry name" value="FabD/lysophospholipase-like"/>
    <property type="match status" value="1"/>
</dbReference>
<dbReference type="OMA" id="KGEKWID"/>
<name>A0A158QXA0_NIPBR</name>
<keyword evidence="2" id="KW-0442">Lipid degradation</keyword>
<keyword evidence="7" id="KW-1185">Reference proteome</keyword>
<dbReference type="InterPro" id="IPR033562">
    <property type="entry name" value="PLPL"/>
</dbReference>
<dbReference type="PANTHER" id="PTHR12406:SF38">
    <property type="entry name" value="PNPLA DOMAIN-CONTAINING PROTEIN"/>
    <property type="match status" value="1"/>
</dbReference>
<dbReference type="GO" id="GO:0055088">
    <property type="term" value="P:lipid homeostasis"/>
    <property type="evidence" value="ECO:0007669"/>
    <property type="project" value="TreeGrafter"/>
</dbReference>
<accession>A0A158QXA0</accession>
<feature type="short sequence motif" description="DGA/G" evidence="2">
    <location>
        <begin position="221"/>
        <end position="223"/>
    </location>
</feature>
<feature type="active site" description="Nucleophile" evidence="2">
    <location>
        <position position="99"/>
    </location>
</feature>
<dbReference type="Pfam" id="PF01734">
    <property type="entry name" value="Patatin"/>
    <property type="match status" value="1"/>
</dbReference>
<evidence type="ECO:0000256" key="1">
    <source>
        <dbReference type="ARBA" id="ARBA00023098"/>
    </source>
</evidence>
<dbReference type="AlphaFoldDB" id="A0A158QXA0"/>
<dbReference type="Proteomes" id="UP000271162">
    <property type="component" value="Unassembled WGS sequence"/>
</dbReference>
<dbReference type="InterPro" id="IPR002641">
    <property type="entry name" value="PNPLA_dom"/>
</dbReference>
<sequence>MVAQWIACRTLNLMIVSVLNLVSKDNDELQREEQRKTRDVDMYLNRPQICRLPLKTLSSLCVSFSGCGFLGSYHFGAVDCLLKNGQHIISRLDRTSGASAGSLVASLLLLAPQHSKRACKVLFELGDELSTLRFGALTPGYCLNEKLIKIVDTFLPIDISPAQGRLFISLTKQKERTNYMVSRYSSREHLIQCLLASCYIPLYSSGYAGEAPVVDGFSCFDGGYTNNLPDFEDIRTITISPFSGFAEISPLDENYFDWKMTVSNQIMNVNLQNIVRGAQALFPPSLDVIENYYELGFKDTFRFLMKNDILQREEGTAV</sequence>
<dbReference type="STRING" id="27835.A0A158QXA0"/>
<dbReference type="WBParaSite" id="NBR_0000651101-mRNA-1">
    <property type="protein sequence ID" value="NBR_0000651101-mRNA-1"/>
    <property type="gene ID" value="NBR_0000651101"/>
</dbReference>
<dbReference type="GO" id="GO:0019433">
    <property type="term" value="P:triglyceride catabolic process"/>
    <property type="evidence" value="ECO:0007669"/>
    <property type="project" value="TreeGrafter"/>
</dbReference>
<keyword evidence="2" id="KW-0378">Hydrolase</keyword>
<evidence type="ECO:0000313" key="8">
    <source>
        <dbReference type="WBParaSite" id="NBR_0000651101-mRNA-1"/>
    </source>
</evidence>
<dbReference type="InterPro" id="IPR016035">
    <property type="entry name" value="Acyl_Trfase/lysoPLipase"/>
</dbReference>
<evidence type="ECO:0000256" key="3">
    <source>
        <dbReference type="SAM" id="Coils"/>
    </source>
</evidence>
<organism evidence="8">
    <name type="scientific">Nippostrongylus brasiliensis</name>
    <name type="common">Rat hookworm</name>
    <dbReference type="NCBI Taxonomy" id="27835"/>
    <lineage>
        <taxon>Eukaryota</taxon>
        <taxon>Metazoa</taxon>
        <taxon>Ecdysozoa</taxon>
        <taxon>Nematoda</taxon>
        <taxon>Chromadorea</taxon>
        <taxon>Rhabditida</taxon>
        <taxon>Rhabditina</taxon>
        <taxon>Rhabditomorpha</taxon>
        <taxon>Strongyloidea</taxon>
        <taxon>Heligmosomidae</taxon>
        <taxon>Nippostrongylus</taxon>
    </lineage>
</organism>
<keyword evidence="3" id="KW-0175">Coiled coil</keyword>
<dbReference type="PROSITE" id="PS51635">
    <property type="entry name" value="PNPLA"/>
    <property type="match status" value="1"/>
</dbReference>
<feature type="short sequence motif" description="GXGXXG" evidence="2">
    <location>
        <begin position="66"/>
        <end position="71"/>
    </location>
</feature>
<dbReference type="GO" id="GO:0005811">
    <property type="term" value="C:lipid droplet"/>
    <property type="evidence" value="ECO:0007669"/>
    <property type="project" value="TreeGrafter"/>
</dbReference>